<comment type="caution">
    <text evidence="2">The sequence shown here is derived from an EMBL/GenBank/DDBJ whole genome shotgun (WGS) entry which is preliminary data.</text>
</comment>
<dbReference type="Pfam" id="PF01584">
    <property type="entry name" value="CheW"/>
    <property type="match status" value="1"/>
</dbReference>
<dbReference type="RefSeq" id="WP_081519603.1">
    <property type="nucleotide sequence ID" value="NZ_JALJXP010000001.1"/>
</dbReference>
<sequence>MAEVQSPFEVLVQIDQRCRQLAAGLPAQREVVQSWNGIGFRMAGRLFVAPMGEVGEVLHEPRYTLLPGVRDWVKGVANVRGRLLPIMDLCGFLGAELSPLRKQRRVLVVEYQEVFAGLIVDEVFGMQHFPVDTFSEQLPPLEAVLQPFIHGVFHREQPWLVFSPHALAQHPGFLDVAS</sequence>
<dbReference type="SUPFAM" id="SSF50341">
    <property type="entry name" value="CheW-like"/>
    <property type="match status" value="1"/>
</dbReference>
<accession>A0A5R9ABR7</accession>
<feature type="domain" description="CheW-like" evidence="1">
    <location>
        <begin position="34"/>
        <end position="173"/>
    </location>
</feature>
<name>A0A5R9ABR7_PSENT</name>
<dbReference type="InterPro" id="IPR036061">
    <property type="entry name" value="CheW-like_dom_sf"/>
</dbReference>
<dbReference type="GO" id="GO:0006935">
    <property type="term" value="P:chemotaxis"/>
    <property type="evidence" value="ECO:0007669"/>
    <property type="project" value="InterPro"/>
</dbReference>
<dbReference type="PROSITE" id="PS50851">
    <property type="entry name" value="CHEW"/>
    <property type="match status" value="1"/>
</dbReference>
<dbReference type="InterPro" id="IPR002545">
    <property type="entry name" value="CheW-lke_dom"/>
</dbReference>
<reference evidence="3" key="2">
    <citation type="submission" date="2019-06" db="EMBL/GenBank/DDBJ databases">
        <title>AzeR, a transcriptional regulator that responds to azelaic acid in Pseudomonas nitroreducens.</title>
        <authorList>
            <person name="Bez C."/>
            <person name="Javvadi S.G."/>
            <person name="Bertani I."/>
            <person name="Devescovi G."/>
            <person name="Studholme D.J."/>
            <person name="Geller A."/>
            <person name="Levy A."/>
            <person name="Venturi V."/>
        </authorList>
    </citation>
    <scope>NUCLEOTIDE SEQUENCE [LARGE SCALE GENOMIC DNA]</scope>
    <source>
        <strain evidence="3">DSM 9128</strain>
    </source>
</reference>
<proteinExistence type="predicted"/>
<dbReference type="PANTHER" id="PTHR22617:SF43">
    <property type="entry name" value="PROTEIN PILI"/>
    <property type="match status" value="1"/>
</dbReference>
<dbReference type="GO" id="GO:0005829">
    <property type="term" value="C:cytosol"/>
    <property type="evidence" value="ECO:0007669"/>
    <property type="project" value="TreeGrafter"/>
</dbReference>
<dbReference type="EMBL" id="VASG01000002">
    <property type="protein sequence ID" value="TLP76093.1"/>
    <property type="molecule type" value="Genomic_DNA"/>
</dbReference>
<gene>
    <name evidence="2" type="ORF">FEA48_06770</name>
</gene>
<dbReference type="GO" id="GO:0007165">
    <property type="term" value="P:signal transduction"/>
    <property type="evidence" value="ECO:0007669"/>
    <property type="project" value="InterPro"/>
</dbReference>
<evidence type="ECO:0000313" key="3">
    <source>
        <dbReference type="Proteomes" id="UP000307510"/>
    </source>
</evidence>
<reference evidence="2 3" key="1">
    <citation type="submission" date="2019-05" db="EMBL/GenBank/DDBJ databases">
        <authorList>
            <person name="Moore K."/>
            <person name="O'Neill P."/>
            <person name="Farbos A."/>
            <person name="Studholme D.J."/>
        </authorList>
    </citation>
    <scope>NUCLEOTIDE SEQUENCE [LARGE SCALE GENOMIC DNA]</scope>
    <source>
        <strain evidence="2 3">DSM 9128</strain>
    </source>
</reference>
<dbReference type="InterPro" id="IPR039315">
    <property type="entry name" value="CheW"/>
</dbReference>
<dbReference type="Gene3D" id="2.30.30.40">
    <property type="entry name" value="SH3 Domains"/>
    <property type="match status" value="1"/>
</dbReference>
<dbReference type="SMART" id="SM00260">
    <property type="entry name" value="CheW"/>
    <property type="match status" value="1"/>
</dbReference>
<dbReference type="CDD" id="cd00732">
    <property type="entry name" value="CheW"/>
    <property type="match status" value="1"/>
</dbReference>
<dbReference type="AlphaFoldDB" id="A0A5R9ABR7"/>
<evidence type="ECO:0000259" key="1">
    <source>
        <dbReference type="PROSITE" id="PS50851"/>
    </source>
</evidence>
<dbReference type="Gene3D" id="2.40.50.180">
    <property type="entry name" value="CheA-289, Domain 4"/>
    <property type="match status" value="1"/>
</dbReference>
<evidence type="ECO:0000313" key="2">
    <source>
        <dbReference type="EMBL" id="TLP76093.1"/>
    </source>
</evidence>
<dbReference type="Proteomes" id="UP000307510">
    <property type="component" value="Unassembled WGS sequence"/>
</dbReference>
<dbReference type="PANTHER" id="PTHR22617">
    <property type="entry name" value="CHEMOTAXIS SENSOR HISTIDINE KINASE-RELATED"/>
    <property type="match status" value="1"/>
</dbReference>
<protein>
    <submittedName>
        <fullName evidence="2">Chemotaxis protein CheW</fullName>
    </submittedName>
</protein>
<organism evidence="2 3">
    <name type="scientific">Pseudomonas nitroreducens</name>
    <dbReference type="NCBI Taxonomy" id="46680"/>
    <lineage>
        <taxon>Bacteria</taxon>
        <taxon>Pseudomonadati</taxon>
        <taxon>Pseudomonadota</taxon>
        <taxon>Gammaproteobacteria</taxon>
        <taxon>Pseudomonadales</taxon>
        <taxon>Pseudomonadaceae</taxon>
        <taxon>Pseudomonas</taxon>
    </lineage>
</organism>